<comment type="caution">
    <text evidence="1">The sequence shown here is derived from an EMBL/GenBank/DDBJ whole genome shotgun (WGS) entry which is preliminary data.</text>
</comment>
<organism evidence="1 2">
    <name type="scientific">Winogradskyella maritima</name>
    <dbReference type="NCBI Taxonomy" id="1517766"/>
    <lineage>
        <taxon>Bacteria</taxon>
        <taxon>Pseudomonadati</taxon>
        <taxon>Bacteroidota</taxon>
        <taxon>Flavobacteriia</taxon>
        <taxon>Flavobacteriales</taxon>
        <taxon>Flavobacteriaceae</taxon>
        <taxon>Winogradskyella</taxon>
    </lineage>
</organism>
<dbReference type="Pfam" id="PF26622">
    <property type="entry name" value="DUF8199"/>
    <property type="match status" value="1"/>
</dbReference>
<gene>
    <name evidence="1" type="ORF">ACFOSX_07055</name>
</gene>
<dbReference type="Proteomes" id="UP001595812">
    <property type="component" value="Unassembled WGS sequence"/>
</dbReference>
<dbReference type="InterPro" id="IPR058512">
    <property type="entry name" value="DUF8199"/>
</dbReference>
<dbReference type="EMBL" id="JBHSAT010000004">
    <property type="protein sequence ID" value="MFC3876989.1"/>
    <property type="molecule type" value="Genomic_DNA"/>
</dbReference>
<reference evidence="2" key="1">
    <citation type="journal article" date="2019" name="Int. J. Syst. Evol. Microbiol.">
        <title>The Global Catalogue of Microorganisms (GCM) 10K type strain sequencing project: providing services to taxonomists for standard genome sequencing and annotation.</title>
        <authorList>
            <consortium name="The Broad Institute Genomics Platform"/>
            <consortium name="The Broad Institute Genome Sequencing Center for Infectious Disease"/>
            <person name="Wu L."/>
            <person name="Ma J."/>
        </authorList>
    </citation>
    <scope>NUCLEOTIDE SEQUENCE [LARGE SCALE GENOMIC DNA]</scope>
    <source>
        <strain evidence="2">CECT 8979</strain>
    </source>
</reference>
<evidence type="ECO:0000313" key="2">
    <source>
        <dbReference type="Proteomes" id="UP001595812"/>
    </source>
</evidence>
<accession>A0ABV8AK73</accession>
<dbReference type="InterPro" id="IPR058060">
    <property type="entry name" value="HYC_CC_PP"/>
</dbReference>
<dbReference type="NCBIfam" id="NF047658">
    <property type="entry name" value="HYC_CC_PP"/>
    <property type="match status" value="1"/>
</dbReference>
<evidence type="ECO:0000313" key="1">
    <source>
        <dbReference type="EMBL" id="MFC3876989.1"/>
    </source>
</evidence>
<name>A0ABV8AK73_9FLAO</name>
<proteinExistence type="predicted"/>
<dbReference type="RefSeq" id="WP_386098414.1">
    <property type="nucleotide sequence ID" value="NZ_JBHSAT010000004.1"/>
</dbReference>
<keyword evidence="2" id="KW-1185">Reference proteome</keyword>
<protein>
    <submittedName>
        <fullName evidence="1">Uncharacterized protein</fullName>
    </submittedName>
</protein>
<sequence>MSFTIEKHFCGGTLVDTAVFTKAKSCTSEMETPVKKPCCKNEVELIKSVDDLTTVTLEDVSLEHIQLFQVVLYGLQIQFESLPKQLIPHKDYAPPNLIADIQLLDEVFLI</sequence>